<dbReference type="Proteomes" id="UP000678499">
    <property type="component" value="Unassembled WGS sequence"/>
</dbReference>
<dbReference type="GO" id="GO:0000027">
    <property type="term" value="P:ribosomal large subunit assembly"/>
    <property type="evidence" value="ECO:0007669"/>
    <property type="project" value="TreeGrafter"/>
</dbReference>
<dbReference type="SMART" id="SM00382">
    <property type="entry name" value="AAA"/>
    <property type="match status" value="2"/>
</dbReference>
<evidence type="ECO:0000313" key="9">
    <source>
        <dbReference type="EMBL" id="CAD7279890.1"/>
    </source>
</evidence>
<dbReference type="Pfam" id="PF02961">
    <property type="entry name" value="SAM_BAF"/>
    <property type="match status" value="1"/>
</dbReference>
<evidence type="ECO:0000256" key="1">
    <source>
        <dbReference type="ARBA" id="ARBA00004123"/>
    </source>
</evidence>
<proteinExistence type="predicted"/>
<dbReference type="InterPro" id="IPR027417">
    <property type="entry name" value="P-loop_NTPase"/>
</dbReference>
<evidence type="ECO:0000313" key="10">
    <source>
        <dbReference type="Proteomes" id="UP000678499"/>
    </source>
</evidence>
<dbReference type="InterPro" id="IPR040848">
    <property type="entry name" value="AAA_lid_7"/>
</dbReference>
<dbReference type="FunFam" id="1.10.150.40:FF:000002">
    <property type="entry name" value="Barrier to autointegration factor 2"/>
    <property type="match status" value="1"/>
</dbReference>
<keyword evidence="10" id="KW-1185">Reference proteome</keyword>
<keyword evidence="2" id="KW-0547">Nucleotide-binding</keyword>
<gene>
    <name evidence="9" type="ORF">NMOB1V02_LOCUS7554</name>
</gene>
<dbReference type="OrthoDB" id="422220at2759"/>
<dbReference type="Pfam" id="PF17867">
    <property type="entry name" value="AAA_lid_7"/>
    <property type="match status" value="1"/>
</dbReference>
<dbReference type="SMART" id="SM01023">
    <property type="entry name" value="BAF"/>
    <property type="match status" value="1"/>
</dbReference>
<dbReference type="GO" id="GO:0005524">
    <property type="term" value="F:ATP binding"/>
    <property type="evidence" value="ECO:0007669"/>
    <property type="project" value="UniProtKB-KW"/>
</dbReference>
<dbReference type="Gene3D" id="1.10.150.40">
    <property type="entry name" value="Barrier-to-autointegration factor, BAF"/>
    <property type="match status" value="1"/>
</dbReference>
<evidence type="ECO:0000256" key="7">
    <source>
        <dbReference type="SAM" id="MobiDB-lite"/>
    </source>
</evidence>
<dbReference type="EMBL" id="CAJPEX010001843">
    <property type="protein sequence ID" value="CAG0920042.1"/>
    <property type="molecule type" value="Genomic_DNA"/>
</dbReference>
<evidence type="ECO:0000256" key="2">
    <source>
        <dbReference type="ARBA" id="ARBA00022741"/>
    </source>
</evidence>
<dbReference type="Pfam" id="PF07728">
    <property type="entry name" value="AAA_5"/>
    <property type="match status" value="3"/>
</dbReference>
<dbReference type="GO" id="GO:0030687">
    <property type="term" value="C:preribosome, large subunit precursor"/>
    <property type="evidence" value="ECO:0007669"/>
    <property type="project" value="TreeGrafter"/>
</dbReference>
<feature type="compositionally biased region" description="Basic residues" evidence="7">
    <location>
        <begin position="1"/>
        <end position="12"/>
    </location>
</feature>
<dbReference type="SUPFAM" id="SSF47798">
    <property type="entry name" value="Barrier-to-autointegration factor, BAF"/>
    <property type="match status" value="1"/>
</dbReference>
<dbReference type="PANTHER" id="PTHR48103:SF2">
    <property type="entry name" value="MIDASIN"/>
    <property type="match status" value="1"/>
</dbReference>
<dbReference type="EMBL" id="OA883880">
    <property type="protein sequence ID" value="CAD7279890.1"/>
    <property type="molecule type" value="Genomic_DNA"/>
</dbReference>
<dbReference type="InterPro" id="IPR036617">
    <property type="entry name" value="BAF_sf"/>
</dbReference>
<feature type="domain" description="AAA+ ATPase" evidence="8">
    <location>
        <begin position="129"/>
        <end position="281"/>
    </location>
</feature>
<evidence type="ECO:0000256" key="6">
    <source>
        <dbReference type="ARBA" id="ARBA00079764"/>
    </source>
</evidence>
<dbReference type="GO" id="GO:0000055">
    <property type="term" value="P:ribosomal large subunit export from nucleus"/>
    <property type="evidence" value="ECO:0007669"/>
    <property type="project" value="TreeGrafter"/>
</dbReference>
<evidence type="ECO:0000256" key="4">
    <source>
        <dbReference type="ARBA" id="ARBA00023242"/>
    </source>
</evidence>
<feature type="domain" description="AAA+ ATPase" evidence="8">
    <location>
        <begin position="576"/>
        <end position="818"/>
    </location>
</feature>
<sequence length="867" mass="96379">MSTHNMKRKKPTSKTAEIRDGSVPRKKLRVTEKPTGRKSVNELILDVSSIFLDRTAEWNALENIGLSAPEISDFKIRHDISDPSNDFERSTPTDVPLLVASGRKYDLGEIVDVCSTRNALASLCLNITSSSPMLLQGPVGCGKTSIVRQIAKNCGRVVDPRFYAIQISEQTDTRVLLGSYRCADIPGQFVWHPGILTQAALNGAWLLMEDLDCGPPDLHSCLRPLLESRKLYIPGRGDMVDVHESFRIFATRRISGKSSLLSGHGGMSSWTNVEKLFVKILVQSHPASELKQIVDMRFPGLITVSSRLLSVYLLMSESGQHINDLEEAHDFSEAPKKISFGRLFSTRDLMKWCERISTYFDVQSETCTLRVFQEALECFCFSLPSMESRLNVAEAIGARLNIPKAKVEFVLLVNKPSLHYQADGLTIGRVTLSQSGKIANDSILRREKAVYCLTKPAGRLLESVAACISRAEPVLLVGETGVGKTASVQFLARETGRRLTVVNINQQSDAMDLLGGYKPLEFKHTVRPVREEFEELFYATFSGDKNANFLHYVSAVYCLTKPAGRLLESVAACISRAEPVLLVGETGVGKTASVQFLARETGRRLTVVNINQQSDAMDLLGGYKPLEFKHTVRPVREEFEELFYATFSGDKNANFLHYVSSCYLVGRWSDLVALMSHPVKPALEKLRKESGSETTAMRWEKLNEKLKHLTVQLKRMDSNLAFAFVEGSLVKALRNGDWILLDEINLATAETLDCLSGIIENFNGDAGILLAGNRSVPKMSTSPKLRNFANEPMGDKPVTAVAGIGDVLGDRLVAKGYDKAYVLFGLFLLFKKDGDLFQMWLKDEIKANSKEATDCFMCLKEWADQNR</sequence>
<accession>A0A7R9BQW8</accession>
<protein>
    <recommendedName>
        <fullName evidence="5">Barrier-to-autointegration factor-like protein</fullName>
    </recommendedName>
    <alternativeName>
        <fullName evidence="6">Barrier-to-autointegration factor 2</fullName>
    </alternativeName>
</protein>
<organism evidence="9">
    <name type="scientific">Notodromas monacha</name>
    <dbReference type="NCBI Taxonomy" id="399045"/>
    <lineage>
        <taxon>Eukaryota</taxon>
        <taxon>Metazoa</taxon>
        <taxon>Ecdysozoa</taxon>
        <taxon>Arthropoda</taxon>
        <taxon>Crustacea</taxon>
        <taxon>Oligostraca</taxon>
        <taxon>Ostracoda</taxon>
        <taxon>Podocopa</taxon>
        <taxon>Podocopida</taxon>
        <taxon>Cypridocopina</taxon>
        <taxon>Cypridoidea</taxon>
        <taxon>Cyprididae</taxon>
        <taxon>Notodromas</taxon>
    </lineage>
</organism>
<reference evidence="9" key="1">
    <citation type="submission" date="2020-11" db="EMBL/GenBank/DDBJ databases">
        <authorList>
            <person name="Tran Van P."/>
        </authorList>
    </citation>
    <scope>NUCLEOTIDE SEQUENCE</scope>
</reference>
<dbReference type="GO" id="GO:0003677">
    <property type="term" value="F:DNA binding"/>
    <property type="evidence" value="ECO:0007669"/>
    <property type="project" value="InterPro"/>
</dbReference>
<dbReference type="InterPro" id="IPR004122">
    <property type="entry name" value="BAF_prot"/>
</dbReference>
<dbReference type="PANTHER" id="PTHR48103">
    <property type="entry name" value="MIDASIN-RELATED"/>
    <property type="match status" value="1"/>
</dbReference>
<keyword evidence="4" id="KW-0539">Nucleus</keyword>
<keyword evidence="3" id="KW-0067">ATP-binding</keyword>
<feature type="region of interest" description="Disordered" evidence="7">
    <location>
        <begin position="1"/>
        <end position="24"/>
    </location>
</feature>
<dbReference type="GO" id="GO:0005634">
    <property type="term" value="C:nucleus"/>
    <property type="evidence" value="ECO:0007669"/>
    <property type="project" value="UniProtKB-SubCell"/>
</dbReference>
<evidence type="ECO:0000256" key="3">
    <source>
        <dbReference type="ARBA" id="ARBA00022840"/>
    </source>
</evidence>
<dbReference type="FunFam" id="3.40.50.300:FF:000582">
    <property type="entry name" value="Midasin"/>
    <property type="match status" value="1"/>
</dbReference>
<dbReference type="GO" id="GO:0016887">
    <property type="term" value="F:ATP hydrolysis activity"/>
    <property type="evidence" value="ECO:0007669"/>
    <property type="project" value="InterPro"/>
</dbReference>
<evidence type="ECO:0000259" key="8">
    <source>
        <dbReference type="SMART" id="SM00382"/>
    </source>
</evidence>
<dbReference type="InterPro" id="IPR003593">
    <property type="entry name" value="AAA+_ATPase"/>
</dbReference>
<comment type="subcellular location">
    <subcellularLocation>
        <location evidence="1">Nucleus</location>
    </subcellularLocation>
</comment>
<name>A0A7R9BQW8_9CRUS</name>
<dbReference type="Gene3D" id="3.40.50.300">
    <property type="entry name" value="P-loop containing nucleotide triphosphate hydrolases"/>
    <property type="match status" value="3"/>
</dbReference>
<dbReference type="AlphaFoldDB" id="A0A7R9BQW8"/>
<dbReference type="SUPFAM" id="SSF52540">
    <property type="entry name" value="P-loop containing nucleoside triphosphate hydrolases"/>
    <property type="match status" value="3"/>
</dbReference>
<evidence type="ECO:0000256" key="5">
    <source>
        <dbReference type="ARBA" id="ARBA00074730"/>
    </source>
</evidence>
<dbReference type="InterPro" id="IPR011704">
    <property type="entry name" value="ATPase_dyneun-rel_AAA"/>
</dbReference>